<dbReference type="GO" id="GO:0016301">
    <property type="term" value="F:kinase activity"/>
    <property type="evidence" value="ECO:0007669"/>
    <property type="project" value="UniProtKB-KW"/>
</dbReference>
<evidence type="ECO:0000259" key="8">
    <source>
        <dbReference type="Pfam" id="PF01636"/>
    </source>
</evidence>
<keyword evidence="4 9" id="KW-0808">Transferase</keyword>
<evidence type="ECO:0000313" key="10">
    <source>
        <dbReference type="Proteomes" id="UP000838672"/>
    </source>
</evidence>
<keyword evidence="6 9" id="KW-0418">Kinase</keyword>
<dbReference type="PANTHER" id="PTHR34273">
    <property type="entry name" value="METHYLTHIORIBOSE KINASE"/>
    <property type="match status" value="1"/>
</dbReference>
<dbReference type="RefSeq" id="WP_237464785.1">
    <property type="nucleotide sequence ID" value="NZ_CAKLDI010000001.1"/>
</dbReference>
<evidence type="ECO:0000256" key="2">
    <source>
        <dbReference type="ARBA" id="ARBA00011738"/>
    </source>
</evidence>
<reference evidence="9" key="1">
    <citation type="submission" date="2021-11" db="EMBL/GenBank/DDBJ databases">
        <authorList>
            <person name="Rodrigo-Torres L."/>
            <person name="Arahal R. D."/>
            <person name="Lucena T."/>
        </authorList>
    </citation>
    <scope>NUCLEOTIDE SEQUENCE</scope>
    <source>
        <strain evidence="9">CECT 7929</strain>
    </source>
</reference>
<keyword evidence="10" id="KW-1185">Reference proteome</keyword>
<accession>A0ABN8DVC4</accession>
<dbReference type="Proteomes" id="UP000838672">
    <property type="component" value="Unassembled WGS sequence"/>
</dbReference>
<evidence type="ECO:0000256" key="5">
    <source>
        <dbReference type="ARBA" id="ARBA00022741"/>
    </source>
</evidence>
<dbReference type="InterPro" id="IPR002575">
    <property type="entry name" value="Aminoglycoside_PTrfase"/>
</dbReference>
<evidence type="ECO:0000256" key="3">
    <source>
        <dbReference type="ARBA" id="ARBA00012128"/>
    </source>
</evidence>
<protein>
    <recommendedName>
        <fullName evidence="3">S-methyl-5-thioribose kinase</fullName>
        <ecNumber evidence="3">2.7.1.100</ecNumber>
    </recommendedName>
</protein>
<dbReference type="EC" id="2.7.1.100" evidence="3"/>
<dbReference type="InterPro" id="IPR009212">
    <property type="entry name" value="Methylthioribose_kinase"/>
</dbReference>
<comment type="subunit">
    <text evidence="2">Homodimer.</text>
</comment>
<dbReference type="EMBL" id="CAKLDI010000001">
    <property type="protein sequence ID" value="CAH0532769.1"/>
    <property type="molecule type" value="Genomic_DNA"/>
</dbReference>
<dbReference type="NCBIfam" id="TIGR01767">
    <property type="entry name" value="MTRK"/>
    <property type="match status" value="1"/>
</dbReference>
<proteinExistence type="inferred from homology"/>
<keyword evidence="7" id="KW-0067">ATP-binding</keyword>
<keyword evidence="5" id="KW-0547">Nucleotide-binding</keyword>
<evidence type="ECO:0000256" key="7">
    <source>
        <dbReference type="ARBA" id="ARBA00022840"/>
    </source>
</evidence>
<comment type="similarity">
    <text evidence="1">Belongs to the methylthioribose kinase family.</text>
</comment>
<dbReference type="SUPFAM" id="SSF56112">
    <property type="entry name" value="Protein kinase-like (PK-like)"/>
    <property type="match status" value="1"/>
</dbReference>
<gene>
    <name evidence="9" type="primary">drdK</name>
    <name evidence="9" type="ORF">VST7929_00615</name>
</gene>
<dbReference type="Gene3D" id="3.90.1200.10">
    <property type="match status" value="1"/>
</dbReference>
<evidence type="ECO:0000256" key="6">
    <source>
        <dbReference type="ARBA" id="ARBA00022777"/>
    </source>
</evidence>
<organism evidence="9 10">
    <name type="scientific">Vibrio stylophorae</name>
    <dbReference type="NCBI Taxonomy" id="659351"/>
    <lineage>
        <taxon>Bacteria</taxon>
        <taxon>Pseudomonadati</taxon>
        <taxon>Pseudomonadota</taxon>
        <taxon>Gammaproteobacteria</taxon>
        <taxon>Vibrionales</taxon>
        <taxon>Vibrionaceae</taxon>
        <taxon>Vibrio</taxon>
    </lineage>
</organism>
<feature type="domain" description="Aminoglycoside phosphotransferase" evidence="8">
    <location>
        <begin position="223"/>
        <end position="269"/>
    </location>
</feature>
<dbReference type="PIRSF" id="PIRSF031134">
    <property type="entry name" value="MTRK"/>
    <property type="match status" value="1"/>
</dbReference>
<evidence type="ECO:0000313" key="9">
    <source>
        <dbReference type="EMBL" id="CAH0532769.1"/>
    </source>
</evidence>
<name>A0ABN8DVC4_9VIBR</name>
<dbReference type="Gene3D" id="3.30.200.20">
    <property type="entry name" value="Phosphorylase Kinase, domain 1"/>
    <property type="match status" value="1"/>
</dbReference>
<evidence type="ECO:0000256" key="4">
    <source>
        <dbReference type="ARBA" id="ARBA00022679"/>
    </source>
</evidence>
<dbReference type="InterPro" id="IPR011009">
    <property type="entry name" value="Kinase-like_dom_sf"/>
</dbReference>
<sequence>MYSTHFKLDIKDIPAYVEAKLNFFGKTEGLEIKELSDGNINYVYKIVDPATNRSLILKQADICLRSSGRPLDVKRSEIEASMLQIQHKLAPEMIPEVYLYDQAMSVTFMEDVSEFKNFRYEMMERKVFPSFHKQINSYFAKTALGTTDLVLNRAEKKANVSKFTNVELCDISEDLVFTEPFNDYKGRNILTKGNEAYVQEHIYGNTALVSEAMKLRYNFMNNAQALIHGDLHSGSIFINHTGIKVLDPEFAFYGPIGYDIGNVIAHLVMPAMVCQVTDSESEAKDNFINWIASTVPAILFGFEREFKKSYLEMVQEDVAKNEIFVDWYTRQIVADAKGYAGLEIIRRVIGDTKVKELETIADHDQRIAVERKLIDLASSLILQRDVEGQDLHSLLSALNG</sequence>
<comment type="caution">
    <text evidence="9">The sequence shown here is derived from an EMBL/GenBank/DDBJ whole genome shotgun (WGS) entry which is preliminary data.</text>
</comment>
<dbReference type="Pfam" id="PF01636">
    <property type="entry name" value="APH"/>
    <property type="match status" value="1"/>
</dbReference>
<evidence type="ECO:0000256" key="1">
    <source>
        <dbReference type="ARBA" id="ARBA00010165"/>
    </source>
</evidence>
<dbReference type="PANTHER" id="PTHR34273:SF2">
    <property type="entry name" value="METHYLTHIORIBOSE KINASE"/>
    <property type="match status" value="1"/>
</dbReference>